<evidence type="ECO:0000256" key="10">
    <source>
        <dbReference type="HAMAP-Rule" id="MF_00244"/>
    </source>
</evidence>
<keyword evidence="5 10" id="KW-0548">Nucleotidyltransferase</keyword>
<dbReference type="PANTHER" id="PTHR39321">
    <property type="entry name" value="NICOTINATE-NUCLEOTIDE ADENYLYLTRANSFERASE-RELATED"/>
    <property type="match status" value="1"/>
</dbReference>
<keyword evidence="4 10" id="KW-0808">Transferase</keyword>
<dbReference type="Pfam" id="PF01467">
    <property type="entry name" value="CTP_transf_like"/>
    <property type="match status" value="1"/>
</dbReference>
<dbReference type="NCBIfam" id="TIGR00482">
    <property type="entry name" value="nicotinate (nicotinamide) nucleotide adenylyltransferase"/>
    <property type="match status" value="1"/>
</dbReference>
<name>A0A9D1AE89_9FIRM</name>
<proteinExistence type="inferred from homology"/>
<evidence type="ECO:0000256" key="9">
    <source>
        <dbReference type="ARBA" id="ARBA00048721"/>
    </source>
</evidence>
<keyword evidence="7 10" id="KW-0067">ATP-binding</keyword>
<keyword evidence="3 10" id="KW-0662">Pyridine nucleotide biosynthesis</keyword>
<sequence>MSQIAESKKVGIMGGTFDPIHIGHLMLAECAYQQFGLDTVLFLPSGNPPHKQQRRDGATDRQRMEMVRLAISDNDHFCLDAEEMERDGFSYTKDTLIRLKNQHPSTEYFFIIGADSLMSFDTWREPEEICRRCTLAVAVRDQLDRKIMQERIRSLEEKFGARICVLKTPDVDIASSRLRSWIRQGRSVRYYVPDTVFRYIEESGIYRAGES</sequence>
<evidence type="ECO:0000256" key="6">
    <source>
        <dbReference type="ARBA" id="ARBA00022741"/>
    </source>
</evidence>
<evidence type="ECO:0000259" key="11">
    <source>
        <dbReference type="Pfam" id="PF01467"/>
    </source>
</evidence>
<comment type="function">
    <text evidence="1 10">Catalyzes the reversible adenylation of nicotinate mononucleotide (NaMN) to nicotinic acid adenine dinucleotide (NaAD).</text>
</comment>
<gene>
    <name evidence="10" type="primary">nadD</name>
    <name evidence="12" type="ORF">IAB31_12625</name>
</gene>
<dbReference type="GO" id="GO:0005524">
    <property type="term" value="F:ATP binding"/>
    <property type="evidence" value="ECO:0007669"/>
    <property type="project" value="UniProtKB-KW"/>
</dbReference>
<evidence type="ECO:0000256" key="1">
    <source>
        <dbReference type="ARBA" id="ARBA00002324"/>
    </source>
</evidence>
<evidence type="ECO:0000256" key="5">
    <source>
        <dbReference type="ARBA" id="ARBA00022695"/>
    </source>
</evidence>
<dbReference type="HAMAP" id="MF_00244">
    <property type="entry name" value="NaMN_adenylyltr"/>
    <property type="match status" value="1"/>
</dbReference>
<dbReference type="Proteomes" id="UP000886757">
    <property type="component" value="Unassembled WGS sequence"/>
</dbReference>
<dbReference type="InterPro" id="IPR005248">
    <property type="entry name" value="NadD/NMNAT"/>
</dbReference>
<comment type="similarity">
    <text evidence="10">Belongs to the NadD family.</text>
</comment>
<evidence type="ECO:0000256" key="7">
    <source>
        <dbReference type="ARBA" id="ARBA00022840"/>
    </source>
</evidence>
<evidence type="ECO:0000313" key="13">
    <source>
        <dbReference type="Proteomes" id="UP000886757"/>
    </source>
</evidence>
<dbReference type="AlphaFoldDB" id="A0A9D1AE89"/>
<comment type="caution">
    <text evidence="12">The sequence shown here is derived from an EMBL/GenBank/DDBJ whole genome shotgun (WGS) entry which is preliminary data.</text>
</comment>
<protein>
    <recommendedName>
        <fullName evidence="10">Probable nicotinate-nucleotide adenylyltransferase</fullName>
        <ecNumber evidence="10">2.7.7.18</ecNumber>
    </recommendedName>
    <alternativeName>
        <fullName evidence="10">Deamido-NAD(+) diphosphorylase</fullName>
    </alternativeName>
    <alternativeName>
        <fullName evidence="10">Deamido-NAD(+) pyrophosphorylase</fullName>
    </alternativeName>
    <alternativeName>
        <fullName evidence="10">Nicotinate mononucleotide adenylyltransferase</fullName>
        <shortName evidence="10">NaMN adenylyltransferase</shortName>
    </alternativeName>
</protein>
<dbReference type="GO" id="GO:0009435">
    <property type="term" value="P:NAD+ biosynthetic process"/>
    <property type="evidence" value="ECO:0007669"/>
    <property type="project" value="UniProtKB-UniRule"/>
</dbReference>
<dbReference type="NCBIfam" id="NF000840">
    <property type="entry name" value="PRK00071.1-3"/>
    <property type="match status" value="1"/>
</dbReference>
<dbReference type="NCBIfam" id="TIGR00125">
    <property type="entry name" value="cyt_tran_rel"/>
    <property type="match status" value="1"/>
</dbReference>
<comment type="catalytic activity">
    <reaction evidence="9 10">
        <text>nicotinate beta-D-ribonucleotide + ATP + H(+) = deamido-NAD(+) + diphosphate</text>
        <dbReference type="Rhea" id="RHEA:22860"/>
        <dbReference type="ChEBI" id="CHEBI:15378"/>
        <dbReference type="ChEBI" id="CHEBI:30616"/>
        <dbReference type="ChEBI" id="CHEBI:33019"/>
        <dbReference type="ChEBI" id="CHEBI:57502"/>
        <dbReference type="ChEBI" id="CHEBI:58437"/>
        <dbReference type="EC" id="2.7.7.18"/>
    </reaction>
</comment>
<organism evidence="12 13">
    <name type="scientific">Candidatus Choladousia intestinavium</name>
    <dbReference type="NCBI Taxonomy" id="2840727"/>
    <lineage>
        <taxon>Bacteria</taxon>
        <taxon>Bacillati</taxon>
        <taxon>Bacillota</taxon>
        <taxon>Clostridia</taxon>
        <taxon>Lachnospirales</taxon>
        <taxon>Lachnospiraceae</taxon>
        <taxon>Lachnospiraceae incertae sedis</taxon>
        <taxon>Candidatus Choladousia</taxon>
    </lineage>
</organism>
<dbReference type="SUPFAM" id="SSF52374">
    <property type="entry name" value="Nucleotidylyl transferase"/>
    <property type="match status" value="1"/>
</dbReference>
<dbReference type="EC" id="2.7.7.18" evidence="10"/>
<dbReference type="CDD" id="cd02165">
    <property type="entry name" value="NMNAT"/>
    <property type="match status" value="1"/>
</dbReference>
<dbReference type="PANTHER" id="PTHR39321:SF3">
    <property type="entry name" value="PHOSPHOPANTETHEINE ADENYLYLTRANSFERASE"/>
    <property type="match status" value="1"/>
</dbReference>
<keyword evidence="6 10" id="KW-0547">Nucleotide-binding</keyword>
<accession>A0A9D1AE89</accession>
<evidence type="ECO:0000256" key="2">
    <source>
        <dbReference type="ARBA" id="ARBA00005019"/>
    </source>
</evidence>
<dbReference type="EMBL" id="DVGK01000147">
    <property type="protein sequence ID" value="HIR14755.1"/>
    <property type="molecule type" value="Genomic_DNA"/>
</dbReference>
<dbReference type="InterPro" id="IPR004821">
    <property type="entry name" value="Cyt_trans-like"/>
</dbReference>
<reference evidence="12" key="2">
    <citation type="journal article" date="2021" name="PeerJ">
        <title>Extensive microbial diversity within the chicken gut microbiome revealed by metagenomics and culture.</title>
        <authorList>
            <person name="Gilroy R."/>
            <person name="Ravi A."/>
            <person name="Getino M."/>
            <person name="Pursley I."/>
            <person name="Horton D.L."/>
            <person name="Alikhan N.F."/>
            <person name="Baker D."/>
            <person name="Gharbi K."/>
            <person name="Hall N."/>
            <person name="Watson M."/>
            <person name="Adriaenssens E.M."/>
            <person name="Foster-Nyarko E."/>
            <person name="Jarju S."/>
            <person name="Secka A."/>
            <person name="Antonio M."/>
            <person name="Oren A."/>
            <person name="Chaudhuri R.R."/>
            <person name="La Ragione R."/>
            <person name="Hildebrand F."/>
            <person name="Pallen M.J."/>
        </authorList>
    </citation>
    <scope>NUCLEOTIDE SEQUENCE</scope>
    <source>
        <strain evidence="12">ChiSjej4B22-8148</strain>
    </source>
</reference>
<dbReference type="Gene3D" id="3.40.50.620">
    <property type="entry name" value="HUPs"/>
    <property type="match status" value="1"/>
</dbReference>
<feature type="domain" description="Cytidyltransferase-like" evidence="11">
    <location>
        <begin position="12"/>
        <end position="162"/>
    </location>
</feature>
<evidence type="ECO:0000313" key="12">
    <source>
        <dbReference type="EMBL" id="HIR14755.1"/>
    </source>
</evidence>
<evidence type="ECO:0000256" key="8">
    <source>
        <dbReference type="ARBA" id="ARBA00023027"/>
    </source>
</evidence>
<dbReference type="GO" id="GO:0004515">
    <property type="term" value="F:nicotinate-nucleotide adenylyltransferase activity"/>
    <property type="evidence" value="ECO:0007669"/>
    <property type="project" value="UniProtKB-UniRule"/>
</dbReference>
<comment type="pathway">
    <text evidence="2 10">Cofactor biosynthesis; NAD(+) biosynthesis; deamido-NAD(+) from nicotinate D-ribonucleotide: step 1/1.</text>
</comment>
<keyword evidence="8 10" id="KW-0520">NAD</keyword>
<evidence type="ECO:0000256" key="3">
    <source>
        <dbReference type="ARBA" id="ARBA00022642"/>
    </source>
</evidence>
<reference evidence="12" key="1">
    <citation type="submission" date="2020-10" db="EMBL/GenBank/DDBJ databases">
        <authorList>
            <person name="Gilroy R."/>
        </authorList>
    </citation>
    <scope>NUCLEOTIDE SEQUENCE</scope>
    <source>
        <strain evidence="12">ChiSjej4B22-8148</strain>
    </source>
</reference>
<evidence type="ECO:0000256" key="4">
    <source>
        <dbReference type="ARBA" id="ARBA00022679"/>
    </source>
</evidence>
<dbReference type="InterPro" id="IPR014729">
    <property type="entry name" value="Rossmann-like_a/b/a_fold"/>
</dbReference>